<dbReference type="PANTHER" id="PTHR33303">
    <property type="entry name" value="CYTOPLASMIC PROTEIN-RELATED"/>
    <property type="match status" value="1"/>
</dbReference>
<gene>
    <name evidence="2" type="ORF">E6Q80_10445</name>
</gene>
<dbReference type="InterPro" id="IPR036291">
    <property type="entry name" value="NAD(P)-bd_dom_sf"/>
</dbReference>
<name>A0A5C7SQA4_THASP</name>
<dbReference type="Gene3D" id="3.40.50.720">
    <property type="entry name" value="NAD(P)-binding Rossmann-like Domain"/>
    <property type="match status" value="1"/>
</dbReference>
<sequence>MHPNDISTQPEAIRGLLQQARTIAVVGISAKPDRPSHEVAHYLQRAGYTIVPVNPAYGEVLGQKCYPSLHEVPGKIDIVDVFRKPADVMAVVDEAIAVGAGSVWLQLGVIAPAAAEKAAAAGLKVVSDRCTKIEHRRLIG</sequence>
<protein>
    <submittedName>
        <fullName evidence="2">CoA-binding protein</fullName>
    </submittedName>
</protein>
<evidence type="ECO:0000313" key="3">
    <source>
        <dbReference type="Proteomes" id="UP000321192"/>
    </source>
</evidence>
<dbReference type="EMBL" id="SSFD01000161">
    <property type="protein sequence ID" value="TXH84995.1"/>
    <property type="molecule type" value="Genomic_DNA"/>
</dbReference>
<evidence type="ECO:0000313" key="2">
    <source>
        <dbReference type="EMBL" id="TXH84995.1"/>
    </source>
</evidence>
<reference evidence="2 3" key="1">
    <citation type="submission" date="2018-09" db="EMBL/GenBank/DDBJ databases">
        <title>Metagenome Assembled Genomes from an Advanced Water Purification Facility.</title>
        <authorList>
            <person name="Stamps B.W."/>
            <person name="Spear J.R."/>
        </authorList>
    </citation>
    <scope>NUCLEOTIDE SEQUENCE [LARGE SCALE GENOMIC DNA]</scope>
    <source>
        <strain evidence="2">Bin_27_1</strain>
    </source>
</reference>
<dbReference type="SUPFAM" id="SSF51735">
    <property type="entry name" value="NAD(P)-binding Rossmann-fold domains"/>
    <property type="match status" value="1"/>
</dbReference>
<organism evidence="2 3">
    <name type="scientific">Thauera aminoaromatica</name>
    <dbReference type="NCBI Taxonomy" id="164330"/>
    <lineage>
        <taxon>Bacteria</taxon>
        <taxon>Pseudomonadati</taxon>
        <taxon>Pseudomonadota</taxon>
        <taxon>Betaproteobacteria</taxon>
        <taxon>Rhodocyclales</taxon>
        <taxon>Zoogloeaceae</taxon>
        <taxon>Thauera</taxon>
    </lineage>
</organism>
<accession>A0A5C7SQA4</accession>
<dbReference type="InterPro" id="IPR003781">
    <property type="entry name" value="CoA-bd"/>
</dbReference>
<dbReference type="RefSeq" id="WP_043743008.1">
    <property type="nucleotide sequence ID" value="NZ_JAKLLK010000072.1"/>
</dbReference>
<dbReference type="Pfam" id="PF13380">
    <property type="entry name" value="CoA_binding_2"/>
    <property type="match status" value="1"/>
</dbReference>
<evidence type="ECO:0000259" key="1">
    <source>
        <dbReference type="SMART" id="SM00881"/>
    </source>
</evidence>
<dbReference type="PANTHER" id="PTHR33303:SF2">
    <property type="entry name" value="COA-BINDING DOMAIN-CONTAINING PROTEIN"/>
    <property type="match status" value="1"/>
</dbReference>
<comment type="caution">
    <text evidence="2">The sequence shown here is derived from an EMBL/GenBank/DDBJ whole genome shotgun (WGS) entry which is preliminary data.</text>
</comment>
<dbReference type="Proteomes" id="UP000321192">
    <property type="component" value="Unassembled WGS sequence"/>
</dbReference>
<dbReference type="SMART" id="SM00881">
    <property type="entry name" value="CoA_binding"/>
    <property type="match status" value="1"/>
</dbReference>
<feature type="domain" description="CoA-binding" evidence="1">
    <location>
        <begin position="17"/>
        <end position="109"/>
    </location>
</feature>
<proteinExistence type="predicted"/>
<dbReference type="AlphaFoldDB" id="A0A5C7SQA4"/>